<sequence length="324" mass="34771">MKTVQPKQTANAFHVSNAQLGSSLRACAGAASGFGQDNRWRPNSDSETATVWRAAAIDMRARTLTEADVQAITLLHSGLEHVAATAQSISAGRALLPHTLARTATEHLLRAQHLLDETATSEDRIQRRLNEWLYAITESGYRRQGLLNSDVIATAGLTPDDLGLTESDLLQQAHDRAEAVGEVITDRDPSNKKTRGPRVEGTPGRLSTMRLAEIYTAGEAGGIPAFTMRALSASVHGTEIGVLQSFSDDAPADPSLGGVIVPVPAQLDPPTLAFSLLGVVLSLVNAIDSIRIRFAWASQTKADRRYQRDKDALLATWGRALNAP</sequence>
<reference evidence="1 2" key="1">
    <citation type="submission" date="2021-01" db="EMBL/GenBank/DDBJ databases">
        <title>Sequencing the genomes of 1000 actinobacteria strains.</title>
        <authorList>
            <person name="Klenk H.-P."/>
        </authorList>
    </citation>
    <scope>NUCLEOTIDE SEQUENCE [LARGE SCALE GENOMIC DNA]</scope>
    <source>
        <strain evidence="1 2">DSM 18239</strain>
    </source>
</reference>
<name>A0ABS2MGE2_9ACTN</name>
<dbReference type="EMBL" id="JAFBBZ010000001">
    <property type="protein sequence ID" value="MBM7510256.1"/>
    <property type="molecule type" value="Genomic_DNA"/>
</dbReference>
<gene>
    <name evidence="1" type="ORF">JOE61_004070</name>
</gene>
<organism evidence="1 2">
    <name type="scientific">Nocardioides salarius</name>
    <dbReference type="NCBI Taxonomy" id="374513"/>
    <lineage>
        <taxon>Bacteria</taxon>
        <taxon>Bacillati</taxon>
        <taxon>Actinomycetota</taxon>
        <taxon>Actinomycetes</taxon>
        <taxon>Propionibacteriales</taxon>
        <taxon>Nocardioidaceae</taxon>
        <taxon>Nocardioides</taxon>
    </lineage>
</organism>
<protein>
    <submittedName>
        <fullName evidence="1">Uncharacterized protein</fullName>
    </submittedName>
</protein>
<dbReference type="Proteomes" id="UP000732378">
    <property type="component" value="Unassembled WGS sequence"/>
</dbReference>
<comment type="caution">
    <text evidence="1">The sequence shown here is derived from an EMBL/GenBank/DDBJ whole genome shotgun (WGS) entry which is preliminary data.</text>
</comment>
<proteinExistence type="predicted"/>
<evidence type="ECO:0000313" key="2">
    <source>
        <dbReference type="Proteomes" id="UP000732378"/>
    </source>
</evidence>
<accession>A0ABS2MGE2</accession>
<keyword evidence="2" id="KW-1185">Reference proteome</keyword>
<dbReference type="RefSeq" id="WP_193671017.1">
    <property type="nucleotide sequence ID" value="NZ_JACDTV010000023.1"/>
</dbReference>
<evidence type="ECO:0000313" key="1">
    <source>
        <dbReference type="EMBL" id="MBM7510256.1"/>
    </source>
</evidence>